<dbReference type="EMBL" id="LAZR01060002">
    <property type="protein sequence ID" value="KKK66605.1"/>
    <property type="molecule type" value="Genomic_DNA"/>
</dbReference>
<protein>
    <submittedName>
        <fullName evidence="1">Uncharacterized protein</fullName>
    </submittedName>
</protein>
<dbReference type="AlphaFoldDB" id="A0A0F8XZ76"/>
<comment type="caution">
    <text evidence="1">The sequence shown here is derived from an EMBL/GenBank/DDBJ whole genome shotgun (WGS) entry which is preliminary data.</text>
</comment>
<accession>A0A0F8XZ76</accession>
<proteinExistence type="predicted"/>
<reference evidence="1" key="1">
    <citation type="journal article" date="2015" name="Nature">
        <title>Complex archaea that bridge the gap between prokaryotes and eukaryotes.</title>
        <authorList>
            <person name="Spang A."/>
            <person name="Saw J.H."/>
            <person name="Jorgensen S.L."/>
            <person name="Zaremba-Niedzwiedzka K."/>
            <person name="Martijn J."/>
            <person name="Lind A.E."/>
            <person name="van Eijk R."/>
            <person name="Schleper C."/>
            <person name="Guy L."/>
            <person name="Ettema T.J."/>
        </authorList>
    </citation>
    <scope>NUCLEOTIDE SEQUENCE</scope>
</reference>
<organism evidence="1">
    <name type="scientific">marine sediment metagenome</name>
    <dbReference type="NCBI Taxonomy" id="412755"/>
    <lineage>
        <taxon>unclassified sequences</taxon>
        <taxon>metagenomes</taxon>
        <taxon>ecological metagenomes</taxon>
    </lineage>
</organism>
<gene>
    <name evidence="1" type="ORF">LCGC14_2962420</name>
</gene>
<sequence>MAKLIGIPYGEFKVFQIKKNIFIVKKGNKIVFKTNVREKAVKKAKELSEK</sequence>
<evidence type="ECO:0000313" key="1">
    <source>
        <dbReference type="EMBL" id="KKK66605.1"/>
    </source>
</evidence>
<name>A0A0F8XZ76_9ZZZZ</name>